<dbReference type="AlphaFoldDB" id="A0A9W9SLH9"/>
<reference evidence="7" key="2">
    <citation type="journal article" date="2023" name="IMA Fungus">
        <title>Comparative genomic study of the Penicillium genus elucidates a diverse pangenome and 15 lateral gene transfer events.</title>
        <authorList>
            <person name="Petersen C."/>
            <person name="Sorensen T."/>
            <person name="Nielsen M.R."/>
            <person name="Sondergaard T.E."/>
            <person name="Sorensen J.L."/>
            <person name="Fitzpatrick D.A."/>
            <person name="Frisvad J.C."/>
            <person name="Nielsen K.L."/>
        </authorList>
    </citation>
    <scope>NUCLEOTIDE SEQUENCE</scope>
    <source>
        <strain evidence="7">IBT 29864</strain>
    </source>
</reference>
<dbReference type="PIRSF" id="PIRSF001221">
    <property type="entry name" value="Amidase_fungi"/>
    <property type="match status" value="1"/>
</dbReference>
<dbReference type="PANTHER" id="PTHR46072">
    <property type="entry name" value="AMIDASE-RELATED-RELATED"/>
    <property type="match status" value="1"/>
</dbReference>
<gene>
    <name evidence="7" type="ORF">N7496_003179</name>
</gene>
<dbReference type="GO" id="GO:0004040">
    <property type="term" value="F:amidase activity"/>
    <property type="evidence" value="ECO:0007669"/>
    <property type="project" value="UniProtKB-EC"/>
</dbReference>
<dbReference type="InterPro" id="IPR020556">
    <property type="entry name" value="Amidase_CS"/>
</dbReference>
<dbReference type="SUPFAM" id="SSF75304">
    <property type="entry name" value="Amidase signature (AS) enzymes"/>
    <property type="match status" value="1"/>
</dbReference>
<evidence type="ECO:0000313" key="7">
    <source>
        <dbReference type="EMBL" id="KAJ5380751.1"/>
    </source>
</evidence>
<evidence type="ECO:0000256" key="5">
    <source>
        <dbReference type="PIRSR" id="PIRSR001221-1"/>
    </source>
</evidence>
<feature type="active site" description="Acyl-ester intermediate" evidence="5">
    <location>
        <position position="242"/>
    </location>
</feature>
<dbReference type="RefSeq" id="XP_056558322.1">
    <property type="nucleotide sequence ID" value="XM_056696110.1"/>
</dbReference>
<evidence type="ECO:0000256" key="4">
    <source>
        <dbReference type="ARBA" id="ARBA00022801"/>
    </source>
</evidence>
<dbReference type="Pfam" id="PF01425">
    <property type="entry name" value="Amidase"/>
    <property type="match status" value="1"/>
</dbReference>
<sequence>MASTKESLPWQTLASTHRDRAFANIPKEWHLSPEILSAISPDARISVAHIPAQSKILSPRELEITETLDATALLQKIGAAEYSAAEVCTAFCKRAAVAQQLTHCLTEIFFEAAQERAKFLDEYLKKNGRPLGPLHGLPISLKDSLNVTGEYSTIGYVSFISHGPAKKNSPLVDILLSLGAVLYVKTNLPQSCMTADSHNNIFDRTLNPNNLALTAGGSSGGEGALIALRGSLLGVGTDIAGSIRIPSICCGTYGFRPSASRIPMGGQAIPARPGVPCFLPVTGPLAASARDLRLFMESVIRADPWKSDHNCLPIKWNVPEEQKKLRIGLILEDPLRACEPEVLHTLQSAAQRLTSAGHEVIPVTKFPSIVGAEKLALSYFALDNEHYPIYHATKAGEPLIPSLTAAIEAGFGYEKKTMTLEDLVQMNVEKEELIENWNEVFERDSFDVLLTPGAPHQAVPHDTYLRTTYTIVWNLVDNPACIIPIATPTENGHDATEDLHEGTVKHTVQVVGRNLQDEALLHCVERISVALNYST</sequence>
<evidence type="ECO:0000259" key="6">
    <source>
        <dbReference type="Pfam" id="PF01425"/>
    </source>
</evidence>
<proteinExistence type="inferred from homology"/>
<evidence type="ECO:0000256" key="2">
    <source>
        <dbReference type="ARBA" id="ARBA00009199"/>
    </source>
</evidence>
<evidence type="ECO:0000256" key="3">
    <source>
        <dbReference type="ARBA" id="ARBA00012922"/>
    </source>
</evidence>
<dbReference type="Proteomes" id="UP001147782">
    <property type="component" value="Unassembled WGS sequence"/>
</dbReference>
<dbReference type="EC" id="3.5.1.4" evidence="3"/>
<reference evidence="7" key="1">
    <citation type="submission" date="2022-11" db="EMBL/GenBank/DDBJ databases">
        <authorList>
            <person name="Petersen C."/>
        </authorList>
    </citation>
    <scope>NUCLEOTIDE SEQUENCE</scope>
    <source>
        <strain evidence="7">IBT 29864</strain>
    </source>
</reference>
<dbReference type="PANTHER" id="PTHR46072:SF5">
    <property type="entry name" value="GENERAL AMIDASE-C"/>
    <property type="match status" value="1"/>
</dbReference>
<name>A0A9W9SLH9_9EURO</name>
<dbReference type="PROSITE" id="PS00571">
    <property type="entry name" value="AMIDASES"/>
    <property type="match status" value="1"/>
</dbReference>
<protein>
    <recommendedName>
        <fullName evidence="3">amidase</fullName>
        <ecNumber evidence="3">3.5.1.4</ecNumber>
    </recommendedName>
</protein>
<comment type="catalytic activity">
    <reaction evidence="1">
        <text>a monocarboxylic acid amide + H2O = a monocarboxylate + NH4(+)</text>
        <dbReference type="Rhea" id="RHEA:12020"/>
        <dbReference type="ChEBI" id="CHEBI:15377"/>
        <dbReference type="ChEBI" id="CHEBI:28938"/>
        <dbReference type="ChEBI" id="CHEBI:35757"/>
        <dbReference type="ChEBI" id="CHEBI:83628"/>
        <dbReference type="EC" id="3.5.1.4"/>
    </reaction>
</comment>
<dbReference type="InterPro" id="IPR036928">
    <property type="entry name" value="AS_sf"/>
</dbReference>
<comment type="caution">
    <text evidence="7">The sequence shown here is derived from an EMBL/GenBank/DDBJ whole genome shotgun (WGS) entry which is preliminary data.</text>
</comment>
<dbReference type="InterPro" id="IPR023631">
    <property type="entry name" value="Amidase_dom"/>
</dbReference>
<organism evidence="7 8">
    <name type="scientific">Penicillium cataractarum</name>
    <dbReference type="NCBI Taxonomy" id="2100454"/>
    <lineage>
        <taxon>Eukaryota</taxon>
        <taxon>Fungi</taxon>
        <taxon>Dikarya</taxon>
        <taxon>Ascomycota</taxon>
        <taxon>Pezizomycotina</taxon>
        <taxon>Eurotiomycetes</taxon>
        <taxon>Eurotiomycetidae</taxon>
        <taxon>Eurotiales</taxon>
        <taxon>Aspergillaceae</taxon>
        <taxon>Penicillium</taxon>
    </lineage>
</organism>
<feature type="active site" description="Charge relay system" evidence="5">
    <location>
        <position position="218"/>
    </location>
</feature>
<keyword evidence="8" id="KW-1185">Reference proteome</keyword>
<evidence type="ECO:0000256" key="1">
    <source>
        <dbReference type="ARBA" id="ARBA00001311"/>
    </source>
</evidence>
<dbReference type="EMBL" id="JAPZBS010000002">
    <property type="protein sequence ID" value="KAJ5380751.1"/>
    <property type="molecule type" value="Genomic_DNA"/>
</dbReference>
<dbReference type="GeneID" id="81435287"/>
<feature type="active site" description="Charge relay system" evidence="5">
    <location>
        <position position="142"/>
    </location>
</feature>
<feature type="domain" description="Amidase" evidence="6">
    <location>
        <begin position="86"/>
        <end position="521"/>
    </location>
</feature>
<dbReference type="Gene3D" id="3.90.1300.10">
    <property type="entry name" value="Amidase signature (AS) domain"/>
    <property type="match status" value="1"/>
</dbReference>
<evidence type="ECO:0000313" key="8">
    <source>
        <dbReference type="Proteomes" id="UP001147782"/>
    </source>
</evidence>
<keyword evidence="4" id="KW-0378">Hydrolase</keyword>
<comment type="similarity">
    <text evidence="2">Belongs to the amidase family.</text>
</comment>
<accession>A0A9W9SLH9</accession>
<dbReference type="OrthoDB" id="6428749at2759"/>